<proteinExistence type="predicted"/>
<dbReference type="KEGG" id="panc:E2636_09855"/>
<sequence>MKKISVLILTVLFCIALSYGIKAKADDYGFERGYSEIGYKEVNIALQESKDHFNRNIVLPTQLPPVTFTHNFGRFNNLEGDANDGFEITYINKDLTQNHYQIRIKPVKYKLEFREEQIDQIIKLKDKSTAIYSTKNPLNLLAFEKNGWQYILLIDKRISDKVTKEGLVEIANSIK</sequence>
<accession>A0A4P6ZYW7</accession>
<dbReference type="AlphaFoldDB" id="A0A4P6ZYW7"/>
<evidence type="ECO:0000313" key="2">
    <source>
        <dbReference type="Proteomes" id="UP000294292"/>
    </source>
</evidence>
<dbReference type="OrthoDB" id="2437594at2"/>
<organism evidence="1 2">
    <name type="scientific">Paenisporosarcina antarctica</name>
    <dbReference type="NCBI Taxonomy" id="417367"/>
    <lineage>
        <taxon>Bacteria</taxon>
        <taxon>Bacillati</taxon>
        <taxon>Bacillota</taxon>
        <taxon>Bacilli</taxon>
        <taxon>Bacillales</taxon>
        <taxon>Caryophanaceae</taxon>
        <taxon>Paenisporosarcina</taxon>
    </lineage>
</organism>
<dbReference type="RefSeq" id="WP_134210044.1">
    <property type="nucleotide sequence ID" value="NZ_CP038015.1"/>
</dbReference>
<keyword evidence="2" id="KW-1185">Reference proteome</keyword>
<dbReference type="EMBL" id="CP038015">
    <property type="protein sequence ID" value="QBP41418.1"/>
    <property type="molecule type" value="Genomic_DNA"/>
</dbReference>
<gene>
    <name evidence="1" type="ORF">E2636_09855</name>
</gene>
<evidence type="ECO:0008006" key="3">
    <source>
        <dbReference type="Google" id="ProtNLM"/>
    </source>
</evidence>
<name>A0A4P6ZYW7_9BACL</name>
<evidence type="ECO:0000313" key="1">
    <source>
        <dbReference type="EMBL" id="QBP41418.1"/>
    </source>
</evidence>
<protein>
    <recommendedName>
        <fullName evidence="3">DUF4367 domain-containing protein</fullName>
    </recommendedName>
</protein>
<dbReference type="Proteomes" id="UP000294292">
    <property type="component" value="Chromosome"/>
</dbReference>
<reference evidence="1 2" key="1">
    <citation type="submission" date="2019-03" db="EMBL/GenBank/DDBJ databases">
        <title>Complete genome sequence of Paenisporosarcina antarctica CGMCC 1.6503T.</title>
        <authorList>
            <person name="Rong J.-C."/>
            <person name="Chi N.-Y."/>
            <person name="Zhang Q.-F."/>
        </authorList>
    </citation>
    <scope>NUCLEOTIDE SEQUENCE [LARGE SCALE GENOMIC DNA]</scope>
    <source>
        <strain evidence="1 2">CGMCC 1.6503</strain>
    </source>
</reference>